<dbReference type="GO" id="GO:0003723">
    <property type="term" value="F:RNA binding"/>
    <property type="evidence" value="ECO:0000318"/>
    <property type="project" value="GO_Central"/>
</dbReference>
<gene>
    <name evidence="8" type="ORF">SELMODRAFT_402249</name>
</gene>
<dbReference type="GO" id="GO:0008380">
    <property type="term" value="P:RNA splicing"/>
    <property type="evidence" value="ECO:0000318"/>
    <property type="project" value="GO_Central"/>
</dbReference>
<dbReference type="InterPro" id="IPR000690">
    <property type="entry name" value="Matrin/U1-C_Znf_C2H2"/>
</dbReference>
<dbReference type="InterPro" id="IPR035622">
    <property type="entry name" value="ZOP1_OCRE"/>
</dbReference>
<dbReference type="InterPro" id="IPR003604">
    <property type="entry name" value="Matrin/U1-like-C_Znf_C2H2"/>
</dbReference>
<keyword evidence="9" id="KW-1185">Reference proteome</keyword>
<feature type="compositionally biased region" description="Polar residues" evidence="6">
    <location>
        <begin position="178"/>
        <end position="187"/>
    </location>
</feature>
<dbReference type="CDD" id="cd16165">
    <property type="entry name" value="OCRE_ZOP1_plant"/>
    <property type="match status" value="1"/>
</dbReference>
<dbReference type="PANTHER" id="PTHR13173:SF10">
    <property type="entry name" value="WW DOMAIN-BINDING PROTEIN 4"/>
    <property type="match status" value="1"/>
</dbReference>
<dbReference type="OrthoDB" id="191651at2759"/>
<dbReference type="eggNOG" id="KOG0150">
    <property type="taxonomic scope" value="Eukaryota"/>
</dbReference>
<organism evidence="9">
    <name type="scientific">Selaginella moellendorffii</name>
    <name type="common">Spikemoss</name>
    <dbReference type="NCBI Taxonomy" id="88036"/>
    <lineage>
        <taxon>Eukaryota</taxon>
        <taxon>Viridiplantae</taxon>
        <taxon>Streptophyta</taxon>
        <taxon>Embryophyta</taxon>
        <taxon>Tracheophyta</taxon>
        <taxon>Lycopodiopsida</taxon>
        <taxon>Selaginellales</taxon>
        <taxon>Selaginellaceae</taxon>
        <taxon>Selaginella</taxon>
    </lineage>
</organism>
<evidence type="ECO:0000256" key="1">
    <source>
        <dbReference type="ARBA" id="ARBA00004123"/>
    </source>
</evidence>
<dbReference type="Pfam" id="PF17780">
    <property type="entry name" value="OCRE"/>
    <property type="match status" value="1"/>
</dbReference>
<comment type="subcellular location">
    <subcellularLocation>
        <location evidence="1">Nucleus</location>
    </subcellularLocation>
</comment>
<dbReference type="Gramene" id="EFJ38385">
    <property type="protein sequence ID" value="EFJ38385"/>
    <property type="gene ID" value="SELMODRAFT_402249"/>
</dbReference>
<name>D8QQ22_SELML</name>
<evidence type="ECO:0000256" key="4">
    <source>
        <dbReference type="ARBA" id="ARBA00022833"/>
    </source>
</evidence>
<evidence type="ECO:0000256" key="6">
    <source>
        <dbReference type="SAM" id="MobiDB-lite"/>
    </source>
</evidence>
<sequence length="270" mass="30036">MEIVCAQYWVSQGNKWCEFCRIFIANNAVSIRSHELGMRHKDNVAKKVSKIHKDSINKEKEELRSIKELEHIESKAVRKYQNDIADGNSSLATPTLTASKINECTTSGSQHTYSGKSTVALRSQIEEAKQEWFSDSATGYQFNPATGHYFDPKSGFYYSDVLGQWTTEAEALKAARLSKSSGVTVSKKNLPPVPGKLGSSKPQPAADVKGRPSAFAVTAAAANNNNNNKRKRDNRKQNSTEEARAQAEREAARKRVQEREKSSLGLYQAY</sequence>
<reference evidence="8 9" key="1">
    <citation type="journal article" date="2011" name="Science">
        <title>The Selaginella genome identifies genetic changes associated with the evolution of vascular plants.</title>
        <authorList>
            <person name="Banks J.A."/>
            <person name="Nishiyama T."/>
            <person name="Hasebe M."/>
            <person name="Bowman J.L."/>
            <person name="Gribskov M."/>
            <person name="dePamphilis C."/>
            <person name="Albert V.A."/>
            <person name="Aono N."/>
            <person name="Aoyama T."/>
            <person name="Ambrose B.A."/>
            <person name="Ashton N.W."/>
            <person name="Axtell M.J."/>
            <person name="Barker E."/>
            <person name="Barker M.S."/>
            <person name="Bennetzen J.L."/>
            <person name="Bonawitz N.D."/>
            <person name="Chapple C."/>
            <person name="Cheng C."/>
            <person name="Correa L.G."/>
            <person name="Dacre M."/>
            <person name="DeBarry J."/>
            <person name="Dreyer I."/>
            <person name="Elias M."/>
            <person name="Engstrom E.M."/>
            <person name="Estelle M."/>
            <person name="Feng L."/>
            <person name="Finet C."/>
            <person name="Floyd S.K."/>
            <person name="Frommer W.B."/>
            <person name="Fujita T."/>
            <person name="Gramzow L."/>
            <person name="Gutensohn M."/>
            <person name="Harholt J."/>
            <person name="Hattori M."/>
            <person name="Heyl A."/>
            <person name="Hirai T."/>
            <person name="Hiwatashi Y."/>
            <person name="Ishikawa M."/>
            <person name="Iwata M."/>
            <person name="Karol K.G."/>
            <person name="Koehler B."/>
            <person name="Kolukisaoglu U."/>
            <person name="Kubo M."/>
            <person name="Kurata T."/>
            <person name="Lalonde S."/>
            <person name="Li K."/>
            <person name="Li Y."/>
            <person name="Litt A."/>
            <person name="Lyons E."/>
            <person name="Manning G."/>
            <person name="Maruyama T."/>
            <person name="Michael T.P."/>
            <person name="Mikami K."/>
            <person name="Miyazaki S."/>
            <person name="Morinaga S."/>
            <person name="Murata T."/>
            <person name="Mueller-Roeber B."/>
            <person name="Nelson D.R."/>
            <person name="Obara M."/>
            <person name="Oguri Y."/>
            <person name="Olmstead R.G."/>
            <person name="Onodera N."/>
            <person name="Petersen B.L."/>
            <person name="Pils B."/>
            <person name="Prigge M."/>
            <person name="Rensing S.A."/>
            <person name="Riano-Pachon D.M."/>
            <person name="Roberts A.W."/>
            <person name="Sato Y."/>
            <person name="Scheller H.V."/>
            <person name="Schulz B."/>
            <person name="Schulz C."/>
            <person name="Shakirov E.V."/>
            <person name="Shibagaki N."/>
            <person name="Shinohara N."/>
            <person name="Shippen D.E."/>
            <person name="Soerensen I."/>
            <person name="Sotooka R."/>
            <person name="Sugimoto N."/>
            <person name="Sugita M."/>
            <person name="Sumikawa N."/>
            <person name="Tanurdzic M."/>
            <person name="Theissen G."/>
            <person name="Ulvskov P."/>
            <person name="Wakazuki S."/>
            <person name="Weng J.K."/>
            <person name="Willats W.W."/>
            <person name="Wipf D."/>
            <person name="Wolf P.G."/>
            <person name="Yang L."/>
            <person name="Zimmer A.D."/>
            <person name="Zhu Q."/>
            <person name="Mitros T."/>
            <person name="Hellsten U."/>
            <person name="Loque D."/>
            <person name="Otillar R."/>
            <person name="Salamov A."/>
            <person name="Schmutz J."/>
            <person name="Shapiro H."/>
            <person name="Lindquist E."/>
            <person name="Lucas S."/>
            <person name="Rokhsar D."/>
            <person name="Grigoriev I.V."/>
        </authorList>
    </citation>
    <scope>NUCLEOTIDE SEQUENCE [LARGE SCALE GENOMIC DNA]</scope>
</reference>
<keyword evidence="4" id="KW-0862">Zinc</keyword>
<dbReference type="GO" id="GO:0000398">
    <property type="term" value="P:mRNA splicing, via spliceosome"/>
    <property type="evidence" value="ECO:0007669"/>
    <property type="project" value="InterPro"/>
</dbReference>
<feature type="region of interest" description="Disordered" evidence="6">
    <location>
        <begin position="176"/>
        <end position="270"/>
    </location>
</feature>
<keyword evidence="3" id="KW-0863">Zinc-finger</keyword>
<accession>D8QQ22</accession>
<evidence type="ECO:0000313" key="9">
    <source>
        <dbReference type="Proteomes" id="UP000001514"/>
    </source>
</evidence>
<dbReference type="InterPro" id="IPR040023">
    <property type="entry name" value="WBP4"/>
</dbReference>
<proteinExistence type="predicted"/>
<evidence type="ECO:0000256" key="5">
    <source>
        <dbReference type="ARBA" id="ARBA00023242"/>
    </source>
</evidence>
<dbReference type="Proteomes" id="UP000001514">
    <property type="component" value="Unassembled WGS sequence"/>
</dbReference>
<protein>
    <recommendedName>
        <fullName evidence="7">Matrin-type domain-containing protein</fullName>
    </recommendedName>
</protein>
<dbReference type="InParanoid" id="D8QQ22"/>
<dbReference type="HOGENOM" id="CLU_072188_0_0_1"/>
<keyword evidence="5" id="KW-0539">Nucleus</keyword>
<dbReference type="InterPro" id="IPR041591">
    <property type="entry name" value="OCRE"/>
</dbReference>
<dbReference type="STRING" id="88036.D8QQ22"/>
<dbReference type="KEGG" id="smo:SELMODRAFT_402249"/>
<evidence type="ECO:0000256" key="2">
    <source>
        <dbReference type="ARBA" id="ARBA00022723"/>
    </source>
</evidence>
<dbReference type="OMA" id="SKINECT"/>
<keyword evidence="2" id="KW-0479">Metal-binding</keyword>
<dbReference type="PANTHER" id="PTHR13173">
    <property type="entry name" value="WW DOMAIN BINDING PROTEIN 4"/>
    <property type="match status" value="1"/>
</dbReference>
<dbReference type="EMBL" id="GL377565">
    <property type="protein sequence ID" value="EFJ38385.1"/>
    <property type="molecule type" value="Genomic_DNA"/>
</dbReference>
<dbReference type="Pfam" id="PF06220">
    <property type="entry name" value="zf-U1"/>
    <property type="match status" value="1"/>
</dbReference>
<dbReference type="PROSITE" id="PS50171">
    <property type="entry name" value="ZF_MATRIN"/>
    <property type="match status" value="1"/>
</dbReference>
<dbReference type="Gene3D" id="3.30.160.60">
    <property type="entry name" value="Classic Zinc Finger"/>
    <property type="match status" value="1"/>
</dbReference>
<feature type="domain" description="Matrin-type" evidence="7">
    <location>
        <begin position="15"/>
        <end position="46"/>
    </location>
</feature>
<dbReference type="FunCoup" id="D8QQ22">
    <property type="interactions" value="2060"/>
</dbReference>
<feature type="compositionally biased region" description="Basic and acidic residues" evidence="6">
    <location>
        <begin position="235"/>
        <end position="262"/>
    </location>
</feature>
<dbReference type="GO" id="GO:0008270">
    <property type="term" value="F:zinc ion binding"/>
    <property type="evidence" value="ECO:0007669"/>
    <property type="project" value="UniProtKB-KW"/>
</dbReference>
<evidence type="ECO:0000259" key="7">
    <source>
        <dbReference type="PROSITE" id="PS50171"/>
    </source>
</evidence>
<dbReference type="SMART" id="SM00451">
    <property type="entry name" value="ZnF_U1"/>
    <property type="match status" value="1"/>
</dbReference>
<evidence type="ECO:0000256" key="3">
    <source>
        <dbReference type="ARBA" id="ARBA00022771"/>
    </source>
</evidence>
<dbReference type="InterPro" id="IPR013085">
    <property type="entry name" value="U1-CZ_Znf_C2H2"/>
</dbReference>
<dbReference type="AlphaFoldDB" id="D8QQ22"/>
<dbReference type="GO" id="GO:0071011">
    <property type="term" value="C:precatalytic spliceosome"/>
    <property type="evidence" value="ECO:0000318"/>
    <property type="project" value="GO_Central"/>
</dbReference>
<evidence type="ECO:0000313" key="8">
    <source>
        <dbReference type="EMBL" id="EFJ38385.1"/>
    </source>
</evidence>